<name>A0A4Z2FTK7_9TELE</name>
<accession>A0A4Z2FTK7</accession>
<evidence type="ECO:0000313" key="3">
    <source>
        <dbReference type="Proteomes" id="UP000314294"/>
    </source>
</evidence>
<feature type="region of interest" description="Disordered" evidence="1">
    <location>
        <begin position="121"/>
        <end position="161"/>
    </location>
</feature>
<evidence type="ECO:0000256" key="1">
    <source>
        <dbReference type="SAM" id="MobiDB-lite"/>
    </source>
</evidence>
<dbReference type="Proteomes" id="UP000314294">
    <property type="component" value="Unassembled WGS sequence"/>
</dbReference>
<reference evidence="2 3" key="1">
    <citation type="submission" date="2019-03" db="EMBL/GenBank/DDBJ databases">
        <title>First draft genome of Liparis tanakae, snailfish: a comprehensive survey of snailfish specific genes.</title>
        <authorList>
            <person name="Kim W."/>
            <person name="Song I."/>
            <person name="Jeong J.-H."/>
            <person name="Kim D."/>
            <person name="Kim S."/>
            <person name="Ryu S."/>
            <person name="Song J.Y."/>
            <person name="Lee S.K."/>
        </authorList>
    </citation>
    <scope>NUCLEOTIDE SEQUENCE [LARGE SCALE GENOMIC DNA]</scope>
    <source>
        <tissue evidence="2">Muscle</tissue>
    </source>
</reference>
<keyword evidence="3" id="KW-1185">Reference proteome</keyword>
<feature type="compositionally biased region" description="Basic and acidic residues" evidence="1">
    <location>
        <begin position="132"/>
        <end position="147"/>
    </location>
</feature>
<sequence>MWSAEQQKEVWWVGTAARPLLHVADGVGTLSYQAARLSEEVREPRGGRAPTVHRLHPGEERRIMLTWGLQQQLVGGQEDSWANEAQARLSLLAQAHAVSIHHHPAAVVQQAQRAQWPILDLRGGRSQSQGDGPERRGPERRGAERRGAGRPRTSKAAHDLTGRCFCRPRPLVSRPSGSGVLGRLVAVASARLGAAREPPQPRPVHRDRLVHEALGHEAQELLTVSERGHVAEGHAHRSGRLAVHQVDAVSADVSGLEKEEQPLPPKERLGSQHVSCSCFSRLQVSPHLLIGDPQEGLTGARVAEAAGAHMDIVQRGHPVHLRRNQELF</sequence>
<gene>
    <name evidence="2" type="ORF">EYF80_045230</name>
</gene>
<evidence type="ECO:0000313" key="2">
    <source>
        <dbReference type="EMBL" id="TNN44556.1"/>
    </source>
</evidence>
<organism evidence="2 3">
    <name type="scientific">Liparis tanakae</name>
    <name type="common">Tanaka's snailfish</name>
    <dbReference type="NCBI Taxonomy" id="230148"/>
    <lineage>
        <taxon>Eukaryota</taxon>
        <taxon>Metazoa</taxon>
        <taxon>Chordata</taxon>
        <taxon>Craniata</taxon>
        <taxon>Vertebrata</taxon>
        <taxon>Euteleostomi</taxon>
        <taxon>Actinopterygii</taxon>
        <taxon>Neopterygii</taxon>
        <taxon>Teleostei</taxon>
        <taxon>Neoteleostei</taxon>
        <taxon>Acanthomorphata</taxon>
        <taxon>Eupercaria</taxon>
        <taxon>Perciformes</taxon>
        <taxon>Cottioidei</taxon>
        <taxon>Cottales</taxon>
        <taxon>Liparidae</taxon>
        <taxon>Liparis</taxon>
    </lineage>
</organism>
<dbReference type="AlphaFoldDB" id="A0A4Z2FTK7"/>
<proteinExistence type="predicted"/>
<comment type="caution">
    <text evidence="2">The sequence shown here is derived from an EMBL/GenBank/DDBJ whole genome shotgun (WGS) entry which is preliminary data.</text>
</comment>
<protein>
    <submittedName>
        <fullName evidence="2">Uncharacterized protein</fullName>
    </submittedName>
</protein>
<dbReference type="EMBL" id="SRLO01000896">
    <property type="protein sequence ID" value="TNN44556.1"/>
    <property type="molecule type" value="Genomic_DNA"/>
</dbReference>